<dbReference type="GO" id="GO:0030246">
    <property type="term" value="F:carbohydrate binding"/>
    <property type="evidence" value="ECO:0007669"/>
    <property type="project" value="UniProtKB-KW"/>
</dbReference>
<dbReference type="InterPro" id="IPR050546">
    <property type="entry name" value="Glycosyl_Hydrlase_16"/>
</dbReference>
<reference evidence="4 5" key="1">
    <citation type="journal article" date="2016" name="Mol. Biol. Evol.">
        <title>Comparative Genomics of Early-Diverging Mushroom-Forming Fungi Provides Insights into the Origins of Lignocellulose Decay Capabilities.</title>
        <authorList>
            <person name="Nagy L.G."/>
            <person name="Riley R."/>
            <person name="Tritt A."/>
            <person name="Adam C."/>
            <person name="Daum C."/>
            <person name="Floudas D."/>
            <person name="Sun H."/>
            <person name="Yadav J.S."/>
            <person name="Pangilinan J."/>
            <person name="Larsson K.H."/>
            <person name="Matsuura K."/>
            <person name="Barry K."/>
            <person name="Labutti K."/>
            <person name="Kuo R."/>
            <person name="Ohm R.A."/>
            <person name="Bhattacharya S.S."/>
            <person name="Shirouzu T."/>
            <person name="Yoshinaga Y."/>
            <person name="Martin F.M."/>
            <person name="Grigoriev I.V."/>
            <person name="Hibbett D.S."/>
        </authorList>
    </citation>
    <scope>NUCLEOTIDE SEQUENCE [LARGE SCALE GENOMIC DNA]</scope>
    <source>
        <strain evidence="4 5">HHB12029</strain>
    </source>
</reference>
<evidence type="ECO:0000259" key="3">
    <source>
        <dbReference type="PROSITE" id="PS51762"/>
    </source>
</evidence>
<evidence type="ECO:0000313" key="4">
    <source>
        <dbReference type="EMBL" id="KZV93954.1"/>
    </source>
</evidence>
<dbReference type="GO" id="GO:0005975">
    <property type="term" value="P:carbohydrate metabolic process"/>
    <property type="evidence" value="ECO:0007669"/>
    <property type="project" value="InterPro"/>
</dbReference>
<dbReference type="PANTHER" id="PTHR10963:SF55">
    <property type="entry name" value="GLYCOSIDE HYDROLASE FAMILY 16 PROTEIN"/>
    <property type="match status" value="1"/>
</dbReference>
<organism evidence="4 5">
    <name type="scientific">Exidia glandulosa HHB12029</name>
    <dbReference type="NCBI Taxonomy" id="1314781"/>
    <lineage>
        <taxon>Eukaryota</taxon>
        <taxon>Fungi</taxon>
        <taxon>Dikarya</taxon>
        <taxon>Basidiomycota</taxon>
        <taxon>Agaricomycotina</taxon>
        <taxon>Agaricomycetes</taxon>
        <taxon>Auriculariales</taxon>
        <taxon>Exidiaceae</taxon>
        <taxon>Exidia</taxon>
    </lineage>
</organism>
<evidence type="ECO:0000256" key="1">
    <source>
        <dbReference type="ARBA" id="ARBA00006865"/>
    </source>
</evidence>
<keyword evidence="4" id="KW-0430">Lectin</keyword>
<evidence type="ECO:0000313" key="5">
    <source>
        <dbReference type="Proteomes" id="UP000077266"/>
    </source>
</evidence>
<dbReference type="STRING" id="1314781.A0A165IW06"/>
<feature type="transmembrane region" description="Helical" evidence="2">
    <location>
        <begin position="38"/>
        <end position="59"/>
    </location>
</feature>
<accession>A0A165IW06</accession>
<dbReference type="InParanoid" id="A0A165IW06"/>
<dbReference type="Proteomes" id="UP000077266">
    <property type="component" value="Unassembled WGS sequence"/>
</dbReference>
<dbReference type="SUPFAM" id="SSF49899">
    <property type="entry name" value="Concanavalin A-like lectins/glucanases"/>
    <property type="match status" value="1"/>
</dbReference>
<keyword evidence="5" id="KW-1185">Reference proteome</keyword>
<keyword evidence="2" id="KW-1133">Transmembrane helix</keyword>
<dbReference type="InterPro" id="IPR013320">
    <property type="entry name" value="ConA-like_dom_sf"/>
</dbReference>
<comment type="similarity">
    <text evidence="1">Belongs to the glycosyl hydrolase 16 family.</text>
</comment>
<proteinExistence type="inferred from homology"/>
<feature type="domain" description="GH16" evidence="3">
    <location>
        <begin position="26"/>
        <end position="412"/>
    </location>
</feature>
<dbReference type="PANTHER" id="PTHR10963">
    <property type="entry name" value="GLYCOSYL HYDROLASE-RELATED"/>
    <property type="match status" value="1"/>
</dbReference>
<dbReference type="InterPro" id="IPR000757">
    <property type="entry name" value="Beta-glucanase-like"/>
</dbReference>
<sequence>MHAHARKNAKPFESQLLPEDAEPLPKPWLEVPDPRVRTSWWITVFLALVGVGLSALLVFNGIRTLPRIGNVCLVLDEEFDGPSLDTSIWTREVNMDGFGNGEFEMTTDSDTNSFVKDGKLFIVPTLTSDVIGRPAILDGYTYNITSCTAANTKHNVTSCSAVSNSTAGAVINPVMSARLHTRNSKSIRYGRVEVKAKLPQGDWMWPAIWMLPVDETYGPWPSSGEIDIMESRGNDPNYRGRGRNYAQATLNWGPTPDLNLAWKTNGFWYERRTSFADAFHVYTLEWDEDFIWMYIDTRLHKMLDRRIKKSFWDTGHFPTQVFNGSSVTLLENPWQSGAKSAPFDQPFYLILNVAVGGTNGWFPDTFGNKPWENRATTAMRDFAIAQDTWAATWPAPEERAMQVEYVKMYQKC</sequence>
<name>A0A165IW06_EXIGL</name>
<dbReference type="Gene3D" id="2.60.120.200">
    <property type="match status" value="1"/>
</dbReference>
<protein>
    <submittedName>
        <fullName evidence="4">Concanavalin A-like lectin/glucanase</fullName>
    </submittedName>
</protein>
<dbReference type="Pfam" id="PF00722">
    <property type="entry name" value="Glyco_hydro_16"/>
    <property type="match status" value="1"/>
</dbReference>
<dbReference type="OrthoDB" id="4781at2759"/>
<dbReference type="PROSITE" id="PS51762">
    <property type="entry name" value="GH16_2"/>
    <property type="match status" value="1"/>
</dbReference>
<keyword evidence="2" id="KW-0472">Membrane</keyword>
<keyword evidence="2" id="KW-0812">Transmembrane</keyword>
<gene>
    <name evidence="4" type="ORF">EXIGLDRAFT_612333</name>
</gene>
<dbReference type="EMBL" id="KV425981">
    <property type="protein sequence ID" value="KZV93954.1"/>
    <property type="molecule type" value="Genomic_DNA"/>
</dbReference>
<evidence type="ECO:0000256" key="2">
    <source>
        <dbReference type="SAM" id="Phobius"/>
    </source>
</evidence>
<dbReference type="GO" id="GO:0004553">
    <property type="term" value="F:hydrolase activity, hydrolyzing O-glycosyl compounds"/>
    <property type="evidence" value="ECO:0007669"/>
    <property type="project" value="InterPro"/>
</dbReference>
<dbReference type="AlphaFoldDB" id="A0A165IW06"/>